<name>A0A8R1YVT5_PRIPA</name>
<feature type="signal peptide" evidence="1">
    <location>
        <begin position="1"/>
        <end position="20"/>
    </location>
</feature>
<reference evidence="3" key="1">
    <citation type="journal article" date="2008" name="Nat. Genet.">
        <title>The Pristionchus pacificus genome provides a unique perspective on nematode lifestyle and parasitism.</title>
        <authorList>
            <person name="Dieterich C."/>
            <person name="Clifton S.W."/>
            <person name="Schuster L.N."/>
            <person name="Chinwalla A."/>
            <person name="Delehaunty K."/>
            <person name="Dinkelacker I."/>
            <person name="Fulton L."/>
            <person name="Fulton R."/>
            <person name="Godfrey J."/>
            <person name="Minx P."/>
            <person name="Mitreva M."/>
            <person name="Roeseler W."/>
            <person name="Tian H."/>
            <person name="Witte H."/>
            <person name="Yang S.P."/>
            <person name="Wilson R.K."/>
            <person name="Sommer R.J."/>
        </authorList>
    </citation>
    <scope>NUCLEOTIDE SEQUENCE [LARGE SCALE GENOMIC DNA]</scope>
    <source>
        <strain evidence="3">PS312</strain>
    </source>
</reference>
<accession>A0A8R1YVT5</accession>
<sequence>MKCPFLLLFIFNFLLISSVALECDVPESIFVPIDPRLKNLRDSFITFSEYLDVPYLWSESWNTVRVLNNCVADLLNFSRSTIQLIWRNYKEDQVLYSNPKLNSLRDNI</sequence>
<evidence type="ECO:0000256" key="1">
    <source>
        <dbReference type="SAM" id="SignalP"/>
    </source>
</evidence>
<keyword evidence="1" id="KW-0732">Signal</keyword>
<feature type="chain" id="PRO_5035841599" evidence="1">
    <location>
        <begin position="21"/>
        <end position="108"/>
    </location>
</feature>
<reference evidence="2" key="2">
    <citation type="submission" date="2022-06" db="UniProtKB">
        <authorList>
            <consortium name="EnsemblMetazoa"/>
        </authorList>
    </citation>
    <scope>IDENTIFICATION</scope>
    <source>
        <strain evidence="2">PS312</strain>
    </source>
</reference>
<evidence type="ECO:0000313" key="2">
    <source>
        <dbReference type="EnsemblMetazoa" id="PPA36624.1"/>
    </source>
</evidence>
<dbReference type="EnsemblMetazoa" id="PPA36624.1">
    <property type="protein sequence ID" value="PPA36624.1"/>
    <property type="gene ID" value="WBGene00274993"/>
</dbReference>
<dbReference type="Proteomes" id="UP000005239">
    <property type="component" value="Unassembled WGS sequence"/>
</dbReference>
<keyword evidence="3" id="KW-1185">Reference proteome</keyword>
<proteinExistence type="predicted"/>
<protein>
    <submittedName>
        <fullName evidence="2">Uncharacterized protein</fullName>
    </submittedName>
</protein>
<organism evidence="2 3">
    <name type="scientific">Pristionchus pacificus</name>
    <name type="common">Parasitic nematode worm</name>
    <dbReference type="NCBI Taxonomy" id="54126"/>
    <lineage>
        <taxon>Eukaryota</taxon>
        <taxon>Metazoa</taxon>
        <taxon>Ecdysozoa</taxon>
        <taxon>Nematoda</taxon>
        <taxon>Chromadorea</taxon>
        <taxon>Rhabditida</taxon>
        <taxon>Rhabditina</taxon>
        <taxon>Diplogasteromorpha</taxon>
        <taxon>Diplogasteroidea</taxon>
        <taxon>Neodiplogasteridae</taxon>
        <taxon>Pristionchus</taxon>
    </lineage>
</organism>
<evidence type="ECO:0000313" key="3">
    <source>
        <dbReference type="Proteomes" id="UP000005239"/>
    </source>
</evidence>
<gene>
    <name evidence="2" type="primary">WBGene00274993</name>
</gene>
<dbReference type="AlphaFoldDB" id="A0A8R1YVT5"/>